<dbReference type="EMBL" id="JOKG01000001">
    <property type="protein sequence ID" value="KEQ15806.1"/>
    <property type="molecule type" value="Genomic_DNA"/>
</dbReference>
<keyword evidence="1" id="KW-0732">Signal</keyword>
<evidence type="ECO:0000256" key="1">
    <source>
        <dbReference type="SAM" id="SignalP"/>
    </source>
</evidence>
<dbReference type="SUPFAM" id="SSF52151">
    <property type="entry name" value="FabD/lysophospholipase-like"/>
    <property type="match status" value="1"/>
</dbReference>
<name>A0A081NBI3_9GAMM</name>
<dbReference type="Proteomes" id="UP000028006">
    <property type="component" value="Unassembled WGS sequence"/>
</dbReference>
<protein>
    <recommendedName>
        <fullName evidence="4">PNPLA domain-containing protein</fullName>
    </recommendedName>
</protein>
<feature type="signal peptide" evidence="1">
    <location>
        <begin position="1"/>
        <end position="26"/>
    </location>
</feature>
<dbReference type="eggNOG" id="ENOG502ZIPE">
    <property type="taxonomic scope" value="Bacteria"/>
</dbReference>
<dbReference type="AlphaFoldDB" id="A0A081NBI3"/>
<organism evidence="2 3">
    <name type="scientific">Endozoicomonas montiporae</name>
    <dbReference type="NCBI Taxonomy" id="1027273"/>
    <lineage>
        <taxon>Bacteria</taxon>
        <taxon>Pseudomonadati</taxon>
        <taxon>Pseudomonadota</taxon>
        <taxon>Gammaproteobacteria</taxon>
        <taxon>Oceanospirillales</taxon>
        <taxon>Endozoicomonadaceae</taxon>
        <taxon>Endozoicomonas</taxon>
    </lineage>
</organism>
<proteinExistence type="predicted"/>
<sequence length="540" mass="60640">MNPFQRLRLIQPCLVALALSCPMTHSDDTPLLTCLDSTTDIHLLNKKNTSDADYKRQQALSEKVGLALSGGGSRALVLLEALSQFMQPEYKTEISRFSASSGGAWAITATLMHSPKKVEAFLGSPNIELNKLYWDDTEKTPAENNIAQLKGDRLASVAQHLGYYSAALSFFLWRHFPFIFPGYKGWEEYLSYALLERFDLKPDAKLAPAAFPGLTNKGELIINAYLKGQHEEKIPIEMTPEWVGGAITSFKEGAYTLPPCGFNRDIKEQKLSCSNDYCEVKLGEGKGLTVANAMATTGANYVDTIPFSYFPPEFQYPEPNLQEKTIKSSSRMFADSGNEDYVSIMPLLRRGQKKIIAFVHTDIPLKHTPKKTGGTGIIGMDKVIPSYFGIIPDESAEKKFYQPDTHIHQQDCSVLSSRNKVFGDAHYQPLAEALWKAKENGKPIVYKQTGLTTLKNDCYGIPGGEKVDIIWIYNDLPENWFQTHLPALVGKIKADKDFDLFPHYGFKELYLKPPVANLMVALAKWTIDETQYIWRPFFED</sequence>
<comment type="caution">
    <text evidence="2">The sequence shown here is derived from an EMBL/GenBank/DDBJ whole genome shotgun (WGS) entry which is preliminary data.</text>
</comment>
<reference evidence="2 3" key="1">
    <citation type="submission" date="2014-06" db="EMBL/GenBank/DDBJ databases">
        <title>Whole Genome Sequences of Three Symbiotic Endozoicomonas Bacteria.</title>
        <authorList>
            <person name="Neave M.J."/>
            <person name="Apprill A."/>
            <person name="Voolstra C.R."/>
        </authorList>
    </citation>
    <scope>NUCLEOTIDE SEQUENCE [LARGE SCALE GENOMIC DNA]</scope>
    <source>
        <strain evidence="2 3">LMG 24815</strain>
    </source>
</reference>
<evidence type="ECO:0000313" key="2">
    <source>
        <dbReference type="EMBL" id="KEQ15806.1"/>
    </source>
</evidence>
<keyword evidence="3" id="KW-1185">Reference proteome</keyword>
<feature type="chain" id="PRO_5001760668" description="PNPLA domain-containing protein" evidence="1">
    <location>
        <begin position="27"/>
        <end position="540"/>
    </location>
</feature>
<accession>A0A081NBI3</accession>
<dbReference type="PROSITE" id="PS51257">
    <property type="entry name" value="PROKAR_LIPOPROTEIN"/>
    <property type="match status" value="1"/>
</dbReference>
<evidence type="ECO:0008006" key="4">
    <source>
        <dbReference type="Google" id="ProtNLM"/>
    </source>
</evidence>
<dbReference type="InterPro" id="IPR016035">
    <property type="entry name" value="Acyl_Trfase/lysoPLipase"/>
</dbReference>
<dbReference type="RefSeq" id="WP_034873073.1">
    <property type="nucleotide sequence ID" value="NZ_JOKG01000001.1"/>
</dbReference>
<gene>
    <name evidence="2" type="ORF">GZ77_04540</name>
</gene>
<dbReference type="Gene3D" id="3.40.1090.10">
    <property type="entry name" value="Cytosolic phospholipase A2 catalytic domain"/>
    <property type="match status" value="1"/>
</dbReference>
<evidence type="ECO:0000313" key="3">
    <source>
        <dbReference type="Proteomes" id="UP000028006"/>
    </source>
</evidence>